<dbReference type="InterPro" id="IPR035906">
    <property type="entry name" value="MetI-like_sf"/>
</dbReference>
<reference evidence="9" key="1">
    <citation type="submission" date="2019-08" db="EMBL/GenBank/DDBJ databases">
        <authorList>
            <person name="Kucharzyk K."/>
            <person name="Murdoch R.W."/>
            <person name="Higgins S."/>
            <person name="Loffler F."/>
        </authorList>
    </citation>
    <scope>NUCLEOTIDE SEQUENCE</scope>
</reference>
<feature type="transmembrane region" description="Helical" evidence="7">
    <location>
        <begin position="119"/>
        <end position="136"/>
    </location>
</feature>
<dbReference type="Pfam" id="PF00528">
    <property type="entry name" value="BPD_transp_1"/>
    <property type="match status" value="1"/>
</dbReference>
<feature type="transmembrane region" description="Helical" evidence="7">
    <location>
        <begin position="25"/>
        <end position="46"/>
    </location>
</feature>
<sequence length="309" mass="34279">MAQRSAAATPAIPRRGDMQRKRARIAFLSVLPVIVILLAVKAYPILATIYRSFTNWDGLYKSDFVGLANYKEFFGSGLFMQLFKNNLVLLLSVPLQVVIGLIVAVLLYEQVPGWKAFRAIYYIPQIISLVILGYLFKSMFSLDGPVNKVLEAIGLGAFTKEWLADGSTALPIMVFCITWYSIGWQTIVILGGMSSIDPSVFEAARLDGANFFQRTFKVVLPMITSVITYCIVMAVVWTFTSLFSLIYSMTGGGPGYETMTLDYMIYEKSFVTGSQLGMACTISVVLFAIVMIITAIEMKLSNLAEKKWG</sequence>
<protein>
    <submittedName>
        <fullName evidence="9">Lactose transport system permease protein LacF</fullName>
    </submittedName>
</protein>
<evidence type="ECO:0000313" key="9">
    <source>
        <dbReference type="EMBL" id="MPM29475.1"/>
    </source>
</evidence>
<feature type="transmembrane region" description="Helical" evidence="7">
    <location>
        <begin position="87"/>
        <end position="107"/>
    </location>
</feature>
<feature type="transmembrane region" description="Helical" evidence="7">
    <location>
        <begin position="270"/>
        <end position="296"/>
    </location>
</feature>
<keyword evidence="6 7" id="KW-0472">Membrane</keyword>
<keyword evidence="5 7" id="KW-1133">Transmembrane helix</keyword>
<evidence type="ECO:0000256" key="4">
    <source>
        <dbReference type="ARBA" id="ARBA00022692"/>
    </source>
</evidence>
<comment type="subcellular location">
    <subcellularLocation>
        <location evidence="1">Cell membrane</location>
        <topology evidence="1">Multi-pass membrane protein</topology>
    </subcellularLocation>
</comment>
<keyword evidence="3" id="KW-1003">Cell membrane</keyword>
<dbReference type="CDD" id="cd06261">
    <property type="entry name" value="TM_PBP2"/>
    <property type="match status" value="1"/>
</dbReference>
<feature type="transmembrane region" description="Helical" evidence="7">
    <location>
        <begin position="226"/>
        <end position="250"/>
    </location>
</feature>
<dbReference type="PANTHER" id="PTHR30193">
    <property type="entry name" value="ABC TRANSPORTER PERMEASE PROTEIN"/>
    <property type="match status" value="1"/>
</dbReference>
<accession>A0A644YLL2</accession>
<organism evidence="9">
    <name type="scientific">bioreactor metagenome</name>
    <dbReference type="NCBI Taxonomy" id="1076179"/>
    <lineage>
        <taxon>unclassified sequences</taxon>
        <taxon>metagenomes</taxon>
        <taxon>ecological metagenomes</taxon>
    </lineage>
</organism>
<dbReference type="SUPFAM" id="SSF161098">
    <property type="entry name" value="MetI-like"/>
    <property type="match status" value="1"/>
</dbReference>
<evidence type="ECO:0000256" key="1">
    <source>
        <dbReference type="ARBA" id="ARBA00004651"/>
    </source>
</evidence>
<evidence type="ECO:0000256" key="6">
    <source>
        <dbReference type="ARBA" id="ARBA00023136"/>
    </source>
</evidence>
<dbReference type="SUPFAM" id="SSF160964">
    <property type="entry name" value="MalF N-terminal region-like"/>
    <property type="match status" value="1"/>
</dbReference>
<dbReference type="GO" id="GO:0005886">
    <property type="term" value="C:plasma membrane"/>
    <property type="evidence" value="ECO:0007669"/>
    <property type="project" value="UniProtKB-SubCell"/>
</dbReference>
<gene>
    <name evidence="9" type="primary">lacF_36</name>
    <name evidence="9" type="ORF">SDC9_76015</name>
</gene>
<proteinExistence type="predicted"/>
<keyword evidence="4 7" id="KW-0812">Transmembrane</keyword>
<comment type="caution">
    <text evidence="9">The sequence shown here is derived from an EMBL/GenBank/DDBJ whole genome shotgun (WGS) entry which is preliminary data.</text>
</comment>
<feature type="transmembrane region" description="Helical" evidence="7">
    <location>
        <begin position="169"/>
        <end position="190"/>
    </location>
</feature>
<dbReference type="EMBL" id="VSSQ01005519">
    <property type="protein sequence ID" value="MPM29475.1"/>
    <property type="molecule type" value="Genomic_DNA"/>
</dbReference>
<dbReference type="Gene3D" id="1.10.3720.10">
    <property type="entry name" value="MetI-like"/>
    <property type="match status" value="1"/>
</dbReference>
<evidence type="ECO:0000256" key="7">
    <source>
        <dbReference type="SAM" id="Phobius"/>
    </source>
</evidence>
<feature type="domain" description="ABC transmembrane type-1" evidence="8">
    <location>
        <begin position="82"/>
        <end position="297"/>
    </location>
</feature>
<dbReference type="InterPro" id="IPR000515">
    <property type="entry name" value="MetI-like"/>
</dbReference>
<evidence type="ECO:0000259" key="8">
    <source>
        <dbReference type="PROSITE" id="PS50928"/>
    </source>
</evidence>
<evidence type="ECO:0000256" key="5">
    <source>
        <dbReference type="ARBA" id="ARBA00022989"/>
    </source>
</evidence>
<keyword evidence="2" id="KW-0813">Transport</keyword>
<dbReference type="PANTHER" id="PTHR30193:SF37">
    <property type="entry name" value="INNER MEMBRANE ABC TRANSPORTER PERMEASE PROTEIN YCJO"/>
    <property type="match status" value="1"/>
</dbReference>
<dbReference type="PROSITE" id="PS50928">
    <property type="entry name" value="ABC_TM1"/>
    <property type="match status" value="1"/>
</dbReference>
<dbReference type="GO" id="GO:0055085">
    <property type="term" value="P:transmembrane transport"/>
    <property type="evidence" value="ECO:0007669"/>
    <property type="project" value="InterPro"/>
</dbReference>
<evidence type="ECO:0000256" key="2">
    <source>
        <dbReference type="ARBA" id="ARBA00022448"/>
    </source>
</evidence>
<dbReference type="InterPro" id="IPR051393">
    <property type="entry name" value="ABC_transporter_permease"/>
</dbReference>
<name>A0A644YLL2_9ZZZZ</name>
<dbReference type="AlphaFoldDB" id="A0A644YLL2"/>
<evidence type="ECO:0000256" key="3">
    <source>
        <dbReference type="ARBA" id="ARBA00022475"/>
    </source>
</evidence>